<sequence length="337" mass="38658">MTDLTPEIGQVAPMWGRRPYSHPGKNLGTGNRCGHNPEKFAADRLALPKVKTGHLPAVLKTAIKRSFEFFADPDVMARLGYHRNKKRNKDGSYRKVRSEHREALSLVQHAIFSAVDIASLRIGHWRKDGSFRHYSCDELAERVGLTCLERDPEDPQNPRKVASSRWWRAIGWLKKAGAIQIFEQYEEKEDGSKRARPAIKCVDEKFLRLLTRYPANKLQVARAKAYARVREFVGKANAFGIQTVQERKQLDKQLDKTRRSPFQQQFKNQQPPGRDDTAPNAPRSLEYLKGEYDKHCAEVTARMIAGEGRHPGPRHGLLFPKYGGMTWDAFKQRHARH</sequence>
<proteinExistence type="predicted"/>
<dbReference type="RefSeq" id="WP_330126566.1">
    <property type="nucleotide sequence ID" value="NZ_JAZDQQ010000032.1"/>
</dbReference>
<gene>
    <name evidence="2" type="ORF">V0R55_24805</name>
</gene>
<accession>A0ABU7GWG7</accession>
<feature type="compositionally biased region" description="Low complexity" evidence="1">
    <location>
        <begin position="261"/>
        <end position="272"/>
    </location>
</feature>
<evidence type="ECO:0000313" key="3">
    <source>
        <dbReference type="Proteomes" id="UP001329505"/>
    </source>
</evidence>
<dbReference type="EMBL" id="JAZDQQ010000032">
    <property type="protein sequence ID" value="MEE1883389.1"/>
    <property type="molecule type" value="Genomic_DNA"/>
</dbReference>
<protein>
    <recommendedName>
        <fullName evidence="4">IncFII RepA protein family protein</fullName>
    </recommendedName>
</protein>
<evidence type="ECO:0000313" key="2">
    <source>
        <dbReference type="EMBL" id="MEE1883389.1"/>
    </source>
</evidence>
<organism evidence="2 3">
    <name type="scientific">Pseudomonas soli</name>
    <dbReference type="NCBI Taxonomy" id="1306993"/>
    <lineage>
        <taxon>Bacteria</taxon>
        <taxon>Pseudomonadati</taxon>
        <taxon>Pseudomonadota</taxon>
        <taxon>Gammaproteobacteria</taxon>
        <taxon>Pseudomonadales</taxon>
        <taxon>Pseudomonadaceae</taxon>
        <taxon>Pseudomonas</taxon>
    </lineage>
</organism>
<reference evidence="2 3" key="1">
    <citation type="submission" date="2024-01" db="EMBL/GenBank/DDBJ databases">
        <title>Unpublished Manusciprt.</title>
        <authorList>
            <person name="Duman M."/>
            <person name="Valdes E.G."/>
            <person name="Ajmi N."/>
            <person name="Altun S."/>
            <person name="Saticioglu I.B."/>
        </authorList>
    </citation>
    <scope>NUCLEOTIDE SEQUENCE [LARGE SCALE GENOMIC DNA]</scope>
    <source>
        <strain evidence="2 3">139P</strain>
    </source>
</reference>
<dbReference type="Proteomes" id="UP001329505">
    <property type="component" value="Unassembled WGS sequence"/>
</dbReference>
<feature type="region of interest" description="Disordered" evidence="1">
    <location>
        <begin position="254"/>
        <end position="282"/>
    </location>
</feature>
<evidence type="ECO:0000256" key="1">
    <source>
        <dbReference type="SAM" id="MobiDB-lite"/>
    </source>
</evidence>
<evidence type="ECO:0008006" key="4">
    <source>
        <dbReference type="Google" id="ProtNLM"/>
    </source>
</evidence>
<keyword evidence="3" id="KW-1185">Reference proteome</keyword>
<name>A0ABU7GWG7_9PSED</name>
<comment type="caution">
    <text evidence="2">The sequence shown here is derived from an EMBL/GenBank/DDBJ whole genome shotgun (WGS) entry which is preliminary data.</text>
</comment>